<dbReference type="InterPro" id="IPR040327">
    <property type="entry name" value="At5g14285-like"/>
</dbReference>
<protein>
    <submittedName>
        <fullName evidence="3">Uncharacterized protein</fullName>
    </submittedName>
</protein>
<dbReference type="PANTHER" id="PTHR31766">
    <property type="entry name" value="GLABROUS1 ENHANCER-BINDING PROTEIN-LIKE 2"/>
    <property type="match status" value="1"/>
</dbReference>
<dbReference type="HOGENOM" id="CLU_1311669_0_0_1"/>
<evidence type="ECO:0000256" key="2">
    <source>
        <dbReference type="SAM" id="Phobius"/>
    </source>
</evidence>
<keyword evidence="2" id="KW-1133">Transmembrane helix</keyword>
<name>A0A0D3AIZ3_BRAOL</name>
<organism evidence="3 4">
    <name type="scientific">Brassica oleracea var. oleracea</name>
    <dbReference type="NCBI Taxonomy" id="109376"/>
    <lineage>
        <taxon>Eukaryota</taxon>
        <taxon>Viridiplantae</taxon>
        <taxon>Streptophyta</taxon>
        <taxon>Embryophyta</taxon>
        <taxon>Tracheophyta</taxon>
        <taxon>Spermatophyta</taxon>
        <taxon>Magnoliopsida</taxon>
        <taxon>eudicotyledons</taxon>
        <taxon>Gunneridae</taxon>
        <taxon>Pentapetalae</taxon>
        <taxon>rosids</taxon>
        <taxon>malvids</taxon>
        <taxon>Brassicales</taxon>
        <taxon>Brassicaceae</taxon>
        <taxon>Brassiceae</taxon>
        <taxon>Brassica</taxon>
    </lineage>
</organism>
<evidence type="ECO:0000313" key="3">
    <source>
        <dbReference type="EnsemblPlants" id="Bo2g011760.1"/>
    </source>
</evidence>
<accession>A0A0D3AIZ3</accession>
<dbReference type="STRING" id="109376.A0A0D3AIZ3"/>
<feature type="transmembrane region" description="Helical" evidence="2">
    <location>
        <begin position="158"/>
        <end position="182"/>
    </location>
</feature>
<keyword evidence="4" id="KW-1185">Reference proteome</keyword>
<feature type="region of interest" description="Disordered" evidence="1">
    <location>
        <begin position="77"/>
        <end position="131"/>
    </location>
</feature>
<dbReference type="PANTHER" id="PTHR31766:SF2">
    <property type="entry name" value="GLABROUS1 ENHANCER-BINDING PROTEIN-LIKE 2"/>
    <property type="match status" value="1"/>
</dbReference>
<dbReference type="EnsemblPlants" id="Bo2g011760.1">
    <property type="protein sequence ID" value="Bo2g011760.1"/>
    <property type="gene ID" value="Bo2g011760"/>
</dbReference>
<feature type="region of interest" description="Disordered" evidence="1">
    <location>
        <begin position="1"/>
        <end position="50"/>
    </location>
</feature>
<reference evidence="3 4" key="1">
    <citation type="journal article" date="2014" name="Genome Biol.">
        <title>Transcriptome and methylome profiling reveals relics of genome dominance in the mesopolyploid Brassica oleracea.</title>
        <authorList>
            <person name="Parkin I.A."/>
            <person name="Koh C."/>
            <person name="Tang H."/>
            <person name="Robinson S.J."/>
            <person name="Kagale S."/>
            <person name="Clarke W.E."/>
            <person name="Town C.D."/>
            <person name="Nixon J."/>
            <person name="Krishnakumar V."/>
            <person name="Bidwell S.L."/>
            <person name="Denoeud F."/>
            <person name="Belcram H."/>
            <person name="Links M.G."/>
            <person name="Just J."/>
            <person name="Clarke C."/>
            <person name="Bender T."/>
            <person name="Huebert T."/>
            <person name="Mason A.S."/>
            <person name="Pires J.C."/>
            <person name="Barker G."/>
            <person name="Moore J."/>
            <person name="Walley P.G."/>
            <person name="Manoli S."/>
            <person name="Batley J."/>
            <person name="Edwards D."/>
            <person name="Nelson M.N."/>
            <person name="Wang X."/>
            <person name="Paterson A.H."/>
            <person name="King G."/>
            <person name="Bancroft I."/>
            <person name="Chalhoub B."/>
            <person name="Sharpe A.G."/>
        </authorList>
    </citation>
    <scope>NUCLEOTIDE SEQUENCE</scope>
    <source>
        <strain evidence="3 4">cv. TO1000</strain>
    </source>
</reference>
<feature type="compositionally biased region" description="Low complexity" evidence="1">
    <location>
        <begin position="101"/>
        <end position="112"/>
    </location>
</feature>
<dbReference type="Gramene" id="Bo2g011760.1">
    <property type="protein sequence ID" value="Bo2g011760.1"/>
    <property type="gene ID" value="Bo2g011760"/>
</dbReference>
<reference evidence="3" key="2">
    <citation type="submission" date="2015-03" db="UniProtKB">
        <authorList>
            <consortium name="EnsemblPlants"/>
        </authorList>
    </citation>
    <scope>IDENTIFICATION</scope>
</reference>
<sequence>MKFYSSSSSVYDRYRRNLHPKPPTLLHHVPNHLPNRSSSSATGNLKSAPKPQLSDLLLLRQQRRIIHHPRLQRRLLPHRPPRLPRLLPQRRPLHRPPPSHPLRLPHVPVPRLTRSMRHPGPPDPRGSHHRVSERLDACCQSMVASYAGGEAERVIPTWLWPLWVSWAVVVGSAITVSIRWIWNLWIEWFRVRRGKKCVVHYIVSSVYNVV</sequence>
<dbReference type="AlphaFoldDB" id="A0A0D3AIZ3"/>
<evidence type="ECO:0000256" key="1">
    <source>
        <dbReference type="SAM" id="MobiDB-lite"/>
    </source>
</evidence>
<keyword evidence="2" id="KW-0812">Transmembrane</keyword>
<keyword evidence="2" id="KW-0472">Membrane</keyword>
<evidence type="ECO:0000313" key="4">
    <source>
        <dbReference type="Proteomes" id="UP000032141"/>
    </source>
</evidence>
<feature type="compositionally biased region" description="Polar residues" evidence="1">
    <location>
        <begin position="34"/>
        <end position="45"/>
    </location>
</feature>
<dbReference type="Proteomes" id="UP000032141">
    <property type="component" value="Chromosome C2"/>
</dbReference>
<proteinExistence type="predicted"/>